<evidence type="ECO:0000256" key="7">
    <source>
        <dbReference type="ARBA" id="ARBA00022723"/>
    </source>
</evidence>
<gene>
    <name evidence="14" type="ORF">L596_024302</name>
</gene>
<dbReference type="GO" id="GO:0005739">
    <property type="term" value="C:mitochondrion"/>
    <property type="evidence" value="ECO:0007669"/>
    <property type="project" value="TreeGrafter"/>
</dbReference>
<dbReference type="SUPFAM" id="SSF56281">
    <property type="entry name" value="Metallo-hydrolase/oxidoreductase"/>
    <property type="match status" value="2"/>
</dbReference>
<dbReference type="Pfam" id="PF13691">
    <property type="entry name" value="Lactamase_B_4"/>
    <property type="match status" value="1"/>
</dbReference>
<dbReference type="GO" id="GO:0046872">
    <property type="term" value="F:metal ion binding"/>
    <property type="evidence" value="ECO:0007669"/>
    <property type="project" value="UniProtKB-KW"/>
</dbReference>
<reference evidence="14 15" key="1">
    <citation type="journal article" date="2015" name="Genome Biol.">
        <title>Comparative genomics of Steinernema reveals deeply conserved gene regulatory networks.</title>
        <authorList>
            <person name="Dillman A.R."/>
            <person name="Macchietto M."/>
            <person name="Porter C.F."/>
            <person name="Rogers A."/>
            <person name="Williams B."/>
            <person name="Antoshechkin I."/>
            <person name="Lee M.M."/>
            <person name="Goodwin Z."/>
            <person name="Lu X."/>
            <person name="Lewis E.E."/>
            <person name="Goodrich-Blair H."/>
            <person name="Stock S.P."/>
            <person name="Adams B.J."/>
            <person name="Sternberg P.W."/>
            <person name="Mortazavi A."/>
        </authorList>
    </citation>
    <scope>NUCLEOTIDE SEQUENCE [LARGE SCALE GENOMIC DNA]</scope>
    <source>
        <strain evidence="14 15">ALL</strain>
    </source>
</reference>
<dbReference type="GO" id="GO:0042781">
    <property type="term" value="F:3'-tRNA processing endoribonuclease activity"/>
    <property type="evidence" value="ECO:0007669"/>
    <property type="project" value="UniProtKB-EC"/>
</dbReference>
<evidence type="ECO:0000256" key="11">
    <source>
        <dbReference type="SAM" id="MobiDB-lite"/>
    </source>
</evidence>
<dbReference type="InterPro" id="IPR036866">
    <property type="entry name" value="RibonucZ/Hydroxyglut_hydro"/>
</dbReference>
<evidence type="ECO:0000256" key="10">
    <source>
        <dbReference type="ARBA" id="ARBA00022833"/>
    </source>
</evidence>
<keyword evidence="5" id="KW-0819">tRNA processing</keyword>
<evidence type="ECO:0000256" key="6">
    <source>
        <dbReference type="ARBA" id="ARBA00022722"/>
    </source>
</evidence>
<evidence type="ECO:0000259" key="12">
    <source>
        <dbReference type="Pfam" id="PF12706"/>
    </source>
</evidence>
<feature type="region of interest" description="Disordered" evidence="11">
    <location>
        <begin position="713"/>
        <end position="738"/>
    </location>
</feature>
<keyword evidence="8" id="KW-0255">Endonuclease</keyword>
<evidence type="ECO:0000256" key="4">
    <source>
        <dbReference type="ARBA" id="ARBA00012477"/>
    </source>
</evidence>
<dbReference type="InterPro" id="IPR001279">
    <property type="entry name" value="Metallo-B-lactamas"/>
</dbReference>
<evidence type="ECO:0000256" key="9">
    <source>
        <dbReference type="ARBA" id="ARBA00022801"/>
    </source>
</evidence>
<dbReference type="InterPro" id="IPR047151">
    <property type="entry name" value="RNZ2-like"/>
</dbReference>
<evidence type="ECO:0000256" key="8">
    <source>
        <dbReference type="ARBA" id="ARBA00022759"/>
    </source>
</evidence>
<comment type="similarity">
    <text evidence="3">Belongs to the RNase Z family.</text>
</comment>
<dbReference type="PANTHER" id="PTHR12553">
    <property type="entry name" value="ZINC PHOSPHODIESTERASE ELAC PROTEIN 2"/>
    <property type="match status" value="1"/>
</dbReference>
<keyword evidence="7" id="KW-0479">Metal-binding</keyword>
<evidence type="ECO:0000313" key="15">
    <source>
        <dbReference type="Proteomes" id="UP000298663"/>
    </source>
</evidence>
<dbReference type="Pfam" id="PF12706">
    <property type="entry name" value="Lactamase_B_2"/>
    <property type="match status" value="1"/>
</dbReference>
<keyword evidence="10" id="KW-0862">Zinc</keyword>
<dbReference type="GO" id="GO:1990180">
    <property type="term" value="P:mitochondrial tRNA 3'-end processing"/>
    <property type="evidence" value="ECO:0007669"/>
    <property type="project" value="TreeGrafter"/>
</dbReference>
<dbReference type="FunFam" id="3.60.15.10:FF:000135">
    <property type="entry name" value="Ribonuclease Z"/>
    <property type="match status" value="1"/>
</dbReference>
<keyword evidence="6" id="KW-0540">Nuclease</keyword>
<evidence type="ECO:0000259" key="13">
    <source>
        <dbReference type="Pfam" id="PF13691"/>
    </source>
</evidence>
<comment type="catalytic activity">
    <reaction evidence="1">
        <text>Endonucleolytic cleavage of RNA, removing extra 3' nucleotides from tRNA precursor, generating 3' termini of tRNAs. A 3'-hydroxy group is left at the tRNA terminus and a 5'-phosphoryl group is left at the trailer molecule.</text>
        <dbReference type="EC" id="3.1.26.11"/>
    </reaction>
</comment>
<reference evidence="14 15" key="2">
    <citation type="journal article" date="2019" name="G3 (Bethesda)">
        <title>Hybrid Assembly of the Genome of the Entomopathogenic Nematode Steinernema carpocapsae Identifies the X-Chromosome.</title>
        <authorList>
            <person name="Serra L."/>
            <person name="Macchietto M."/>
            <person name="Macias-Munoz A."/>
            <person name="McGill C.J."/>
            <person name="Rodriguez I.M."/>
            <person name="Rodriguez B."/>
            <person name="Murad R."/>
            <person name="Mortazavi A."/>
        </authorList>
    </citation>
    <scope>NUCLEOTIDE SEQUENCE [LARGE SCALE GENOMIC DNA]</scope>
    <source>
        <strain evidence="14 15">ALL</strain>
    </source>
</reference>
<evidence type="ECO:0000256" key="5">
    <source>
        <dbReference type="ARBA" id="ARBA00022694"/>
    </source>
</evidence>
<proteinExistence type="inferred from homology"/>
<dbReference type="InterPro" id="IPR027794">
    <property type="entry name" value="tRNase_Z_dom"/>
</dbReference>
<keyword evidence="15" id="KW-1185">Reference proteome</keyword>
<dbReference type="STRING" id="34508.A0A4V5ZZN8"/>
<organism evidence="14 15">
    <name type="scientific">Steinernema carpocapsae</name>
    <name type="common">Entomopathogenic nematode</name>
    <dbReference type="NCBI Taxonomy" id="34508"/>
    <lineage>
        <taxon>Eukaryota</taxon>
        <taxon>Metazoa</taxon>
        <taxon>Ecdysozoa</taxon>
        <taxon>Nematoda</taxon>
        <taxon>Chromadorea</taxon>
        <taxon>Rhabditida</taxon>
        <taxon>Tylenchina</taxon>
        <taxon>Panagrolaimomorpha</taxon>
        <taxon>Strongyloidoidea</taxon>
        <taxon>Steinernematidae</taxon>
        <taxon>Steinernema</taxon>
    </lineage>
</organism>
<comment type="caution">
    <text evidence="14">The sequence shown here is derived from an EMBL/GenBank/DDBJ whole genome shotgun (WGS) entry which is preliminary data.</text>
</comment>
<protein>
    <recommendedName>
        <fullName evidence="4">ribonuclease Z</fullName>
        <ecNumber evidence="4">3.1.26.11</ecNumber>
    </recommendedName>
</protein>
<evidence type="ECO:0000256" key="3">
    <source>
        <dbReference type="ARBA" id="ARBA00007823"/>
    </source>
</evidence>
<dbReference type="AlphaFoldDB" id="A0A4V5ZZN8"/>
<dbReference type="CDD" id="cd07718">
    <property type="entry name" value="RNaseZ_ELAC1_ELAC2-C-term-like_MBL-fold"/>
    <property type="match status" value="1"/>
</dbReference>
<dbReference type="EMBL" id="AZBU02000008">
    <property type="protein sequence ID" value="TKR68305.1"/>
    <property type="molecule type" value="Genomic_DNA"/>
</dbReference>
<keyword evidence="9" id="KW-0378">Hydrolase</keyword>
<evidence type="ECO:0000256" key="1">
    <source>
        <dbReference type="ARBA" id="ARBA00000402"/>
    </source>
</evidence>
<evidence type="ECO:0000313" key="14">
    <source>
        <dbReference type="EMBL" id="TKR68305.1"/>
    </source>
</evidence>
<feature type="domain" description="Metallo-beta-lactamase" evidence="12">
    <location>
        <begin position="426"/>
        <end position="650"/>
    </location>
</feature>
<dbReference type="PANTHER" id="PTHR12553:SF49">
    <property type="entry name" value="ZINC PHOSPHODIESTERASE ELAC PROTEIN 2"/>
    <property type="match status" value="1"/>
</dbReference>
<dbReference type="OrthoDB" id="527344at2759"/>
<dbReference type="EC" id="3.1.26.11" evidence="4"/>
<dbReference type="Proteomes" id="UP000298663">
    <property type="component" value="Unassembled WGS sequence"/>
</dbReference>
<accession>A0A4V5ZZN8</accession>
<comment type="cofactor">
    <cofactor evidence="2">
        <name>Zn(2+)</name>
        <dbReference type="ChEBI" id="CHEBI:29105"/>
    </cofactor>
</comment>
<dbReference type="Gene3D" id="3.60.15.10">
    <property type="entry name" value="Ribonuclease Z/Hydroxyacylglutathione hydrolase-like"/>
    <property type="match status" value="2"/>
</dbReference>
<sequence length="738" mass="83805">MLVPSQVTIEVLSNGTAHMKPSVAIKTPHNVYLFNCPEGASRFIADLRIRSTNIRDIFITKNSWENIGGISSILLSKGKETFSTKLHGPYRVKDYLDCIRPFADADFNVPKYPNRVDEQTYDMEKYEDHALTVRYLPLTDFSTRPALDPLSVSPTDVAFLVTLKEAQRRINPVKLINLKVPNGPLIAKLKAGESVTIPDGRLIHPDDVLSDREEDRPHVLIVELDDIRKLPSLKENTCLQPFTSNKTQMNFVVHFTRDDVLNKPDYQTWLKSFGPQCRHVVANGSGKCLPHMESMYRNQILLNNIDEGFFPLLTPTSFNDVHGQDCPDDAGKQVVVAKPMQRFAMRGEMNTVDPVLIDLRRNELLAKNFESPEISAALEKYKRESSEVSKDEPFPRISFLGTSSAVPSKYRNVSSYLMELSDKAAIMVDCGEGTYGQLRVLYGDRHAEILANLKAIFVTHAHQDHMNGLYSLIIERHRIYQNLNRPYVPLIVVCNRNVKSPMTMFSRCFYNVESLVSTVDVTHRLPSKNSNVDRDKSFFISNITDRLPVDLYDAKEWNLQSAVSVHVHHTRMANGFIFTDNQGKKVVFSGDTMPCDLLAETGRGADILVHEATFGDDHEDSARKKKHSTMLQAITVGEKMKAKHVLLSHFSARYPKVPWLPEYLDERGNVAVAMDNFVVPFGRLPATSKLIPAYRELFKEDLFEIEVKQNQRRFRNEEDKEENGPAAKRRNLVGAERV</sequence>
<evidence type="ECO:0000256" key="2">
    <source>
        <dbReference type="ARBA" id="ARBA00001947"/>
    </source>
</evidence>
<name>A0A4V5ZZN8_STECR</name>
<feature type="domain" description="tRNase Z endonuclease" evidence="13">
    <location>
        <begin position="15"/>
        <end position="69"/>
    </location>
</feature>